<dbReference type="GO" id="GO:0035556">
    <property type="term" value="P:intracellular signal transduction"/>
    <property type="evidence" value="ECO:0000318"/>
    <property type="project" value="GO_Central"/>
</dbReference>
<keyword evidence="8" id="KW-0808">Transferase</keyword>
<evidence type="ECO:0000256" key="4">
    <source>
        <dbReference type="PROSITE-ProRule" id="PRU00259"/>
    </source>
</evidence>
<reference evidence="8 10" key="1">
    <citation type="journal article" date="2011" name="Science">
        <title>Comparative functional genomics of the fission yeasts.</title>
        <authorList>
            <person name="Rhind N."/>
            <person name="Chen Z."/>
            <person name="Yassour M."/>
            <person name="Thompson D.A."/>
            <person name="Haas B.J."/>
            <person name="Habib N."/>
            <person name="Wapinski I."/>
            <person name="Roy S."/>
            <person name="Lin M.F."/>
            <person name="Heiman D.I."/>
            <person name="Young S.K."/>
            <person name="Furuya K."/>
            <person name="Guo Y."/>
            <person name="Pidoux A."/>
            <person name="Chen H.M."/>
            <person name="Robbertse B."/>
            <person name="Goldberg J.M."/>
            <person name="Aoki K."/>
            <person name="Bayne E.H."/>
            <person name="Berlin A.M."/>
            <person name="Desjardins C.A."/>
            <person name="Dobbs E."/>
            <person name="Dukaj L."/>
            <person name="Fan L."/>
            <person name="FitzGerald M.G."/>
            <person name="French C."/>
            <person name="Gujja S."/>
            <person name="Hansen K."/>
            <person name="Keifenheim D."/>
            <person name="Levin J.Z."/>
            <person name="Mosher R.A."/>
            <person name="Mueller C.A."/>
            <person name="Pfiffner J."/>
            <person name="Priest M."/>
            <person name="Russ C."/>
            <person name="Smialowska A."/>
            <person name="Swoboda P."/>
            <person name="Sykes S.M."/>
            <person name="Vaughn M."/>
            <person name="Vengrova S."/>
            <person name="Yoder R."/>
            <person name="Zeng Q."/>
            <person name="Allshire R."/>
            <person name="Baulcombe D."/>
            <person name="Birren B.W."/>
            <person name="Brown W."/>
            <person name="Ekwall K."/>
            <person name="Kellis M."/>
            <person name="Leatherwood J."/>
            <person name="Levin H."/>
            <person name="Margalit H."/>
            <person name="Martienssen R."/>
            <person name="Nieduszynski C.A."/>
            <person name="Spatafora J.W."/>
            <person name="Friedman N."/>
            <person name="Dalgaard J.Z."/>
            <person name="Baumann P."/>
            <person name="Niki H."/>
            <person name="Regev A."/>
            <person name="Nusbaum C."/>
        </authorList>
    </citation>
    <scope>NUCLEOTIDE SEQUENCE [LARGE SCALE GENOMIC DNA]</scope>
    <source>
        <strain evidence="10">yFS275 / FY16936</strain>
    </source>
</reference>
<dbReference type="Gene3D" id="1.10.510.10">
    <property type="entry name" value="Transferase(Phosphotransferase) domain 1"/>
    <property type="match status" value="1"/>
</dbReference>
<dbReference type="GO" id="GO:0005524">
    <property type="term" value="F:ATP binding"/>
    <property type="evidence" value="ECO:0007669"/>
    <property type="project" value="UniProtKB-UniRule"/>
</dbReference>
<dbReference type="EMBL" id="KE651168">
    <property type="protein sequence ID" value="EEB09272.2"/>
    <property type="molecule type" value="Genomic_DNA"/>
</dbReference>
<dbReference type="SMART" id="SM00220">
    <property type="entry name" value="S_TKc"/>
    <property type="match status" value="1"/>
</dbReference>
<evidence type="ECO:0000256" key="3">
    <source>
        <dbReference type="ARBA" id="ARBA00022840"/>
    </source>
</evidence>
<dbReference type="InterPro" id="IPR011989">
    <property type="entry name" value="ARM-like"/>
</dbReference>
<evidence type="ECO:0000313" key="8">
    <source>
        <dbReference type="EMBL" id="EEB09272.2"/>
    </source>
</evidence>
<feature type="domain" description="Protein kinase" evidence="7">
    <location>
        <begin position="10"/>
        <end position="260"/>
    </location>
</feature>
<dbReference type="GeneID" id="7051835"/>
<dbReference type="JaponicusDB" id="SJAG_04468">
    <property type="gene designation" value="cdc7"/>
</dbReference>
<dbReference type="CDD" id="cd06627">
    <property type="entry name" value="STKc_Cdc7_like"/>
    <property type="match status" value="1"/>
</dbReference>
<feature type="compositionally biased region" description="Basic and acidic residues" evidence="6">
    <location>
        <begin position="407"/>
        <end position="417"/>
    </location>
</feature>
<dbReference type="GO" id="GO:0004674">
    <property type="term" value="F:protein serine/threonine kinase activity"/>
    <property type="evidence" value="ECO:0000318"/>
    <property type="project" value="GO_Central"/>
</dbReference>
<dbReference type="OrthoDB" id="8693905at2759"/>
<dbReference type="Pfam" id="PF00069">
    <property type="entry name" value="Pkinase"/>
    <property type="match status" value="1"/>
</dbReference>
<dbReference type="STRING" id="402676.B6K6W8"/>
<dbReference type="PANTHER" id="PTHR48012">
    <property type="entry name" value="STERILE20-LIKE KINASE, ISOFORM B-RELATED"/>
    <property type="match status" value="1"/>
</dbReference>
<evidence type="ECO:0000259" key="7">
    <source>
        <dbReference type="PROSITE" id="PS50011"/>
    </source>
</evidence>
<dbReference type="FunFam" id="1.10.510.10:FF:000571">
    <property type="entry name" value="Maternal embryonic leucine zipper kinase"/>
    <property type="match status" value="1"/>
</dbReference>
<dbReference type="Gene3D" id="1.25.10.10">
    <property type="entry name" value="Leucine-rich Repeat Variant"/>
    <property type="match status" value="2"/>
</dbReference>
<feature type="repeat" description="ARM" evidence="4">
    <location>
        <begin position="821"/>
        <end position="868"/>
    </location>
</feature>
<accession>B6K6W8</accession>
<dbReference type="GO" id="GO:0005634">
    <property type="term" value="C:nucleus"/>
    <property type="evidence" value="ECO:0007669"/>
    <property type="project" value="UniProtKB-ARBA"/>
</dbReference>
<dbReference type="PROSITE" id="PS50176">
    <property type="entry name" value="ARM_REPEAT"/>
    <property type="match status" value="1"/>
</dbReference>
<keyword evidence="2 5" id="KW-0547">Nucleotide-binding</keyword>
<dbReference type="SUPFAM" id="SSF48371">
    <property type="entry name" value="ARM repeat"/>
    <property type="match status" value="1"/>
</dbReference>
<dbReference type="AlphaFoldDB" id="B6K6W8"/>
<proteinExistence type="predicted"/>
<feature type="compositionally biased region" description="Polar residues" evidence="6">
    <location>
        <begin position="391"/>
        <end position="401"/>
    </location>
</feature>
<dbReference type="FunFam" id="3.30.200.20:FF:000042">
    <property type="entry name" value="Aurora kinase A"/>
    <property type="match status" value="1"/>
</dbReference>
<sequence>MQEHQQEPLITLGDCLGKGAFGTVYRGLNMQNGETVAVKKIKLSKMLKTNLQVIQTEIELLKKLDHPNIVKYRGTFKTDDSLCLVLEYCENGSLHSICKSFGKMPEHLVAVYTSQVLQGLVYLHDQGVIHRDVKGANILTTKDGTLKLADFGVATQSNGFDDRAVVGSPYWMAPEVIELNGATTSSDVWSVGCTVIELLEGKPPYFDLDPAPALFRMVKDDHPPIPANISQAAKDFLLECFQKDPNLRVSSRKLLRHPWVKAHRITTKFSEAIDEVQRYNERFHTTAAFKPKPKQLPVVNTTFEDEQPQAQPLRPSFVESTRKTDVWDNDFILENDRLKNSTIEKVSYKHKKVQAKEVKPTASENWDTDYVGSLHIPDGVLQKSKKCSALSGNLKTSQSPAASKPLSESKNKDELTKIQRSSSNASNAHDPKKKMERITQRVPTKLTHSIDELNASHQRHFSAELKEPVPDNVLKYVETEKDLEYSDLFTVTSIKVCDNKKMKGLETVMLSKSTTMTDDTTDEDDIFDDIEESFEELDSEKRNALDRRTSMVERLHACFETLNSKTLSEREIAVEELDALLNEEPSLKSELLSHYGMISLVEILQITASAKTQLQLLRVIVTLVYNDANTLHKLCLSGGLSVILAFTDKKFPSDIRYETAIFVQQMCQLSQILLQIFLSGQGLQVLTQFLLEDYKNDRDLVIVGVFGVWKVLKHQEIISKNDVCRILVRLKAQEPLSKIFLKALASDDNVSKECLSHTADILLTLSQADGFVKESLASVTVLRRLLRVLFYLPQNVLVIMLKFIKNLSMVPQALDVLREVNAVQILTEILKESKTKSYTKEVINQALAALYNLCRLHRESQEIAVYSGVVPILQFITATEKFMKEFALPILFALPRAGKTCRKYLWHYHLLQFYINLLLDPNWQSTALDSISNWLQYETVAVKRVLCEDKNVSTIRKLISSCSNASLNRLVGSLCQICQRCPTLAAELCDTSVLIKIKERLATRKTRPEVLVSLLKLLKFICANNPSSHGLLSQIEMRDFIIQLYEGTDSILVKELTHELLDAPWLSRDEASFQYKHFRRISNMQPPSNPVFLKARPRK</sequence>
<keyword evidence="8" id="KW-0418">Kinase</keyword>
<evidence type="ECO:0000256" key="5">
    <source>
        <dbReference type="PROSITE-ProRule" id="PRU10141"/>
    </source>
</evidence>
<organism evidence="8 10">
    <name type="scientific">Schizosaccharomyces japonicus (strain yFS275 / FY16936)</name>
    <name type="common">Fission yeast</name>
    <dbReference type="NCBI Taxonomy" id="402676"/>
    <lineage>
        <taxon>Eukaryota</taxon>
        <taxon>Fungi</taxon>
        <taxon>Dikarya</taxon>
        <taxon>Ascomycota</taxon>
        <taxon>Taphrinomycotina</taxon>
        <taxon>Schizosaccharomycetes</taxon>
        <taxon>Schizosaccharomycetales</taxon>
        <taxon>Schizosaccharomycetaceae</taxon>
        <taxon>Schizosaccharomyces</taxon>
    </lineage>
</organism>
<keyword evidence="10" id="KW-1185">Reference proteome</keyword>
<dbReference type="PROSITE" id="PS00108">
    <property type="entry name" value="PROTEIN_KINASE_ST"/>
    <property type="match status" value="1"/>
</dbReference>
<dbReference type="SUPFAM" id="SSF56112">
    <property type="entry name" value="Protein kinase-like (PK-like)"/>
    <property type="match status" value="1"/>
</dbReference>
<dbReference type="InterPro" id="IPR016024">
    <property type="entry name" value="ARM-type_fold"/>
</dbReference>
<dbReference type="VEuPathDB" id="FungiDB:SJAG_04468"/>
<keyword evidence="3 5" id="KW-0067">ATP-binding</keyword>
<dbReference type="Proteomes" id="UP000001744">
    <property type="component" value="Unassembled WGS sequence"/>
</dbReference>
<dbReference type="InterPro" id="IPR000719">
    <property type="entry name" value="Prot_kinase_dom"/>
</dbReference>
<dbReference type="RefSeq" id="XP_002175565.2">
    <property type="nucleotide sequence ID" value="XM_002175529.2"/>
</dbReference>
<dbReference type="PANTHER" id="PTHR48012:SF26">
    <property type="entry name" value="SERINE_THREONINE-PROTEIN KINASE DDB_G0283821-RELATED"/>
    <property type="match status" value="1"/>
</dbReference>
<feature type="region of interest" description="Disordered" evidence="6">
    <location>
        <begin position="391"/>
        <end position="443"/>
    </location>
</feature>
<dbReference type="InterPro" id="IPR050629">
    <property type="entry name" value="STE20/SPS1-PAK"/>
</dbReference>
<dbReference type="eggNOG" id="KOG0198">
    <property type="taxonomic scope" value="Eukaryota"/>
</dbReference>
<dbReference type="PROSITE" id="PS50011">
    <property type="entry name" value="PROTEIN_KINASE_DOM"/>
    <property type="match status" value="1"/>
</dbReference>
<feature type="binding site" evidence="5">
    <location>
        <position position="40"/>
    </location>
    <ligand>
        <name>ATP</name>
        <dbReference type="ChEBI" id="CHEBI:30616"/>
    </ligand>
</feature>
<dbReference type="GO" id="GO:0031028">
    <property type="term" value="P:septation initiation signaling"/>
    <property type="evidence" value="ECO:0007669"/>
    <property type="project" value="EnsemblFungi"/>
</dbReference>
<evidence type="ECO:0000256" key="1">
    <source>
        <dbReference type="ARBA" id="ARBA00012513"/>
    </source>
</evidence>
<dbReference type="GO" id="GO:0071958">
    <property type="term" value="C:new mitotic spindle pole body"/>
    <property type="evidence" value="ECO:0007669"/>
    <property type="project" value="EnsemblFungi"/>
</dbReference>
<evidence type="ECO:0000313" key="9">
    <source>
        <dbReference type="JaponicusDB" id="SJAG_04468"/>
    </source>
</evidence>
<dbReference type="InterPro" id="IPR008271">
    <property type="entry name" value="Ser/Thr_kinase_AS"/>
</dbReference>
<evidence type="ECO:0000256" key="2">
    <source>
        <dbReference type="ARBA" id="ARBA00022741"/>
    </source>
</evidence>
<dbReference type="GO" id="GO:0005737">
    <property type="term" value="C:cytoplasm"/>
    <property type="evidence" value="ECO:0000318"/>
    <property type="project" value="GO_Central"/>
</dbReference>
<evidence type="ECO:0000256" key="6">
    <source>
        <dbReference type="SAM" id="MobiDB-lite"/>
    </source>
</evidence>
<dbReference type="InterPro" id="IPR000225">
    <property type="entry name" value="Armadillo"/>
</dbReference>
<protein>
    <recommendedName>
        <fullName evidence="1">non-specific serine/threonine protein kinase</fullName>
        <ecNumber evidence="1">2.7.11.1</ecNumber>
    </recommendedName>
</protein>
<gene>
    <name evidence="9" type="primary">cdc7</name>
    <name evidence="8" type="ORF">SJAG_04468</name>
</gene>
<dbReference type="GO" id="GO:0071957">
    <property type="term" value="C:old mitotic spindle pole body"/>
    <property type="evidence" value="ECO:0007669"/>
    <property type="project" value="EnsemblFungi"/>
</dbReference>
<dbReference type="GO" id="GO:0035974">
    <property type="term" value="C:meiotic spindle pole body"/>
    <property type="evidence" value="ECO:0007669"/>
    <property type="project" value="EnsemblFungi"/>
</dbReference>
<dbReference type="HOGENOM" id="CLU_001872_1_1_1"/>
<dbReference type="GO" id="GO:0140281">
    <property type="term" value="P:positive regulation of mitotic division septum assembly"/>
    <property type="evidence" value="ECO:0007669"/>
    <property type="project" value="EnsemblFungi"/>
</dbReference>
<evidence type="ECO:0000313" key="10">
    <source>
        <dbReference type="Proteomes" id="UP000001744"/>
    </source>
</evidence>
<dbReference type="InterPro" id="IPR017441">
    <property type="entry name" value="Protein_kinase_ATP_BS"/>
</dbReference>
<dbReference type="PROSITE" id="PS00107">
    <property type="entry name" value="PROTEIN_KINASE_ATP"/>
    <property type="match status" value="1"/>
</dbReference>
<dbReference type="InterPro" id="IPR011009">
    <property type="entry name" value="Kinase-like_dom_sf"/>
</dbReference>
<dbReference type="OMA" id="VKQIKLV"/>
<name>B6K6W8_SCHJY</name>
<dbReference type="EC" id="2.7.11.1" evidence="1"/>
<feature type="compositionally biased region" description="Polar residues" evidence="6">
    <location>
        <begin position="418"/>
        <end position="427"/>
    </location>
</feature>